<dbReference type="RefSeq" id="WP_245130795.1">
    <property type="nucleotide sequence ID" value="NZ_JALJEJ010000006.1"/>
</dbReference>
<gene>
    <name evidence="2" type="ORF">MUY27_14060</name>
</gene>
<protein>
    <submittedName>
        <fullName evidence="2">Uncharacterized protein</fullName>
    </submittedName>
</protein>
<name>A0A9X1X6Z2_9SPHI</name>
<evidence type="ECO:0000313" key="2">
    <source>
        <dbReference type="EMBL" id="MCJ8210838.1"/>
    </source>
</evidence>
<reference evidence="2" key="1">
    <citation type="submission" date="2022-04" db="EMBL/GenBank/DDBJ databases">
        <title>Mucilaginibacter sp. RS28 isolated from freshwater.</title>
        <authorList>
            <person name="Ko S.-R."/>
        </authorList>
    </citation>
    <scope>NUCLEOTIDE SEQUENCE</scope>
    <source>
        <strain evidence="2">RS28</strain>
    </source>
</reference>
<dbReference type="Proteomes" id="UP001139450">
    <property type="component" value="Unassembled WGS sequence"/>
</dbReference>
<organism evidence="2 3">
    <name type="scientific">Mucilaginibacter straminoryzae</name>
    <dbReference type="NCBI Taxonomy" id="2932774"/>
    <lineage>
        <taxon>Bacteria</taxon>
        <taxon>Pseudomonadati</taxon>
        <taxon>Bacteroidota</taxon>
        <taxon>Sphingobacteriia</taxon>
        <taxon>Sphingobacteriales</taxon>
        <taxon>Sphingobacteriaceae</taxon>
        <taxon>Mucilaginibacter</taxon>
    </lineage>
</organism>
<feature type="chain" id="PRO_5040797557" evidence="1">
    <location>
        <begin position="20"/>
        <end position="424"/>
    </location>
</feature>
<keyword evidence="1" id="KW-0732">Signal</keyword>
<proteinExistence type="predicted"/>
<dbReference type="AlphaFoldDB" id="A0A9X1X6Z2"/>
<sequence>MKKRLLLFTLAVLLFAACKKDDLQTAPVDGVTPATIAVTANIADTATVPSGLPKRLGFGTDGDPDRSSEFIQEGDYEYQYLAGDIFSNGWRTWNYPDGEFGRKILNQATKAGKIPVFSYYNIVPAKNRYEDPGFTNLNDTQVMNKYFDDFKFLLQLCKAYGKTVIIHYEPDLFGYFQMFKNDPSKGTVKVSASNNAEVKGFTNDAKGLAKAIVSLRDKYAPNVLLAWHASPWATAHDLIRDKMDPEQTAAATAAYYKSLDANFDLIFSEFSDRDSGYDLLVKGILNSSWTTQAASGTTMSDFDRFHRFLKALHLSTGKKIMLWQIPMGNSITKTCNNTLGHYQDNRAEYFLQPVLQSGNQEKLTQYTQAGVVAFLFGKGNNDCTSFMDARRDGVTAANETADDDGGFLRKSIKAYYQHGAISLR</sequence>
<keyword evidence="3" id="KW-1185">Reference proteome</keyword>
<comment type="caution">
    <text evidence="2">The sequence shown here is derived from an EMBL/GenBank/DDBJ whole genome shotgun (WGS) entry which is preliminary data.</text>
</comment>
<dbReference type="PROSITE" id="PS51257">
    <property type="entry name" value="PROKAR_LIPOPROTEIN"/>
    <property type="match status" value="1"/>
</dbReference>
<feature type="signal peptide" evidence="1">
    <location>
        <begin position="1"/>
        <end position="19"/>
    </location>
</feature>
<accession>A0A9X1X6Z2</accession>
<dbReference type="EMBL" id="JALJEJ010000006">
    <property type="protein sequence ID" value="MCJ8210838.1"/>
    <property type="molecule type" value="Genomic_DNA"/>
</dbReference>
<evidence type="ECO:0000256" key="1">
    <source>
        <dbReference type="SAM" id="SignalP"/>
    </source>
</evidence>
<evidence type="ECO:0000313" key="3">
    <source>
        <dbReference type="Proteomes" id="UP001139450"/>
    </source>
</evidence>